<feature type="coiled-coil region" evidence="4">
    <location>
        <begin position="571"/>
        <end position="622"/>
    </location>
</feature>
<dbReference type="EMBL" id="FMAU01000001">
    <property type="protein sequence ID" value="SCB83181.1"/>
    <property type="molecule type" value="Genomic_DNA"/>
</dbReference>
<dbReference type="InterPro" id="IPR027417">
    <property type="entry name" value="P-loop_NTPase"/>
</dbReference>
<dbReference type="InterPro" id="IPR017871">
    <property type="entry name" value="ABC_transporter-like_CS"/>
</dbReference>
<keyword evidence="1" id="KW-0677">Repeat</keyword>
<dbReference type="PANTHER" id="PTHR42855">
    <property type="entry name" value="ABC TRANSPORTER ATP-BINDING SUBUNIT"/>
    <property type="match status" value="1"/>
</dbReference>
<dbReference type="Pfam" id="PF00005">
    <property type="entry name" value="ABC_tran"/>
    <property type="match status" value="2"/>
</dbReference>
<accession>A0A0V8HMS9</accession>
<reference evidence="8" key="1">
    <citation type="submission" date="2016-08" db="EMBL/GenBank/DDBJ databases">
        <authorList>
            <person name="Varghese N."/>
            <person name="Submissions Spin"/>
        </authorList>
    </citation>
    <scope>NUCLEOTIDE SEQUENCE [LARGE SCALE GENOMIC DNA]</scope>
    <source>
        <strain evidence="8">SGD-1123</strain>
    </source>
</reference>
<dbReference type="Gene3D" id="3.40.50.300">
    <property type="entry name" value="P-loop containing nucleotide triphosphate hydrolases"/>
    <property type="match status" value="2"/>
</dbReference>
<dbReference type="InterPro" id="IPR032781">
    <property type="entry name" value="ABC_tran_Xtn"/>
</dbReference>
<dbReference type="InterPro" id="IPR003439">
    <property type="entry name" value="ABC_transporter-like_ATP-bd"/>
</dbReference>
<evidence type="ECO:0000256" key="1">
    <source>
        <dbReference type="ARBA" id="ARBA00022737"/>
    </source>
</evidence>
<dbReference type="FunFam" id="3.40.50.300:FF:000011">
    <property type="entry name" value="Putative ABC transporter ATP-binding component"/>
    <property type="match status" value="1"/>
</dbReference>
<dbReference type="InterPro" id="IPR003593">
    <property type="entry name" value="AAA+_ATPase"/>
</dbReference>
<keyword evidence="3 7" id="KW-0067">ATP-binding</keyword>
<evidence type="ECO:0000313" key="7">
    <source>
        <dbReference type="EMBL" id="SCB83181.1"/>
    </source>
</evidence>
<dbReference type="Gene3D" id="1.10.287.380">
    <property type="entry name" value="Valyl-tRNA synthetase, C-terminal domain"/>
    <property type="match status" value="1"/>
</dbReference>
<proteinExistence type="predicted"/>
<feature type="domain" description="ABC transporter" evidence="6">
    <location>
        <begin position="4"/>
        <end position="255"/>
    </location>
</feature>
<evidence type="ECO:0000313" key="8">
    <source>
        <dbReference type="Proteomes" id="UP000181997"/>
    </source>
</evidence>
<dbReference type="SUPFAM" id="SSF52540">
    <property type="entry name" value="P-loop containing nucleoside triphosphate hydrolases"/>
    <property type="match status" value="2"/>
</dbReference>
<dbReference type="InterPro" id="IPR051309">
    <property type="entry name" value="ABCF_ATPase"/>
</dbReference>
<dbReference type="PROSITE" id="PS50893">
    <property type="entry name" value="ABC_TRANSPORTER_2"/>
    <property type="match status" value="2"/>
</dbReference>
<dbReference type="Pfam" id="PF16326">
    <property type="entry name" value="ABC_tran_CTD"/>
    <property type="match status" value="1"/>
</dbReference>
<dbReference type="GO" id="GO:0003677">
    <property type="term" value="F:DNA binding"/>
    <property type="evidence" value="ECO:0007669"/>
    <property type="project" value="InterPro"/>
</dbReference>
<feature type="compositionally biased region" description="Basic and acidic residues" evidence="5">
    <location>
        <begin position="538"/>
        <end position="547"/>
    </location>
</feature>
<dbReference type="AlphaFoldDB" id="A0A0V8HMS9"/>
<dbReference type="GO" id="GO:0016887">
    <property type="term" value="F:ATP hydrolysis activity"/>
    <property type="evidence" value="ECO:0007669"/>
    <property type="project" value="InterPro"/>
</dbReference>
<dbReference type="GO" id="GO:0005524">
    <property type="term" value="F:ATP binding"/>
    <property type="evidence" value="ECO:0007669"/>
    <property type="project" value="UniProtKB-KW"/>
</dbReference>
<dbReference type="RefSeq" id="WP_032087991.1">
    <property type="nucleotide sequence ID" value="NZ_FMAU01000001.1"/>
</dbReference>
<evidence type="ECO:0000259" key="6">
    <source>
        <dbReference type="PROSITE" id="PS50893"/>
    </source>
</evidence>
<keyword evidence="8" id="KW-1185">Reference proteome</keyword>
<dbReference type="CDD" id="cd03221">
    <property type="entry name" value="ABCF_EF-3"/>
    <property type="match status" value="2"/>
</dbReference>
<keyword evidence="2" id="KW-0547">Nucleotide-binding</keyword>
<dbReference type="InterPro" id="IPR032524">
    <property type="entry name" value="ABC_tran_C"/>
</dbReference>
<dbReference type="FunFam" id="3.40.50.300:FF:000309">
    <property type="entry name" value="ABC transporter ATP-binding protein"/>
    <property type="match status" value="1"/>
</dbReference>
<evidence type="ECO:0000256" key="2">
    <source>
        <dbReference type="ARBA" id="ARBA00022741"/>
    </source>
</evidence>
<dbReference type="PANTHER" id="PTHR42855:SF1">
    <property type="entry name" value="ABC TRANSPORTER DOMAIN-CONTAINING PROTEIN"/>
    <property type="match status" value="1"/>
</dbReference>
<sequence length="631" mass="71933">MRMLTAENLSKSYGEKTLFDSISFSIIEKERVGLIGVNGTGKSSLLKLIAGIEEYDSGEITSPGDYHIAYLPQEPEIDSDLSVIGQVFSGEAKIIKAMREYETALLEMEQDPESSTLQERLFEAQKRMDILHAWEANANAKAILTKLGIYDFSKKMSELSGGQKKRVALAGVLIETPDLLILDEPTNHLDYQSIKWLEDYLSKYKGSVLLVTHDRYFLDRVTNRTFELDGGKLYSYTGNYASFIEAKASRQENERLISEKQQNLYRRELQWMRRGAKARTTKQKARIQRFENLQDNMPSGPDNSQVEIAIGGNRLGKQVFELKQAAKTFDDKVILKDFNYLIKPGDRIGVVGKNGSGKSTFLNILSGADDLDTGELITGQTVKIAYYTQGHEELDENMRMIEYIREAGEFITTDKGERISVTSMLERFLFPMSTHGTLIRKLSGGEKRRLFLLKLLMEKPNVLLLDEPTNDLDTETLTVLEDYINDFSGVVVTVSHDRYFLDKTASQLLVFNGGGDIGTYFGEYTEYLEEAEAEVRKSAAEEKKLEPAPKLTTQQPEKDKKRLSYMEKREWDEIEGKIAFLEEKLESVQEELDRAGSNFERAQELMNESQQLNDELEHLIERWSYLSEFAD</sequence>
<gene>
    <name evidence="7" type="ORF">GA0061094_0804</name>
</gene>
<dbReference type="Proteomes" id="UP000181997">
    <property type="component" value="Unassembled WGS sequence"/>
</dbReference>
<keyword evidence="4" id="KW-0175">Coiled coil</keyword>
<feature type="domain" description="ABC transporter" evidence="6">
    <location>
        <begin position="320"/>
        <end position="538"/>
    </location>
</feature>
<dbReference type="InterPro" id="IPR037118">
    <property type="entry name" value="Val-tRNA_synth_C_sf"/>
</dbReference>
<dbReference type="SMART" id="SM00382">
    <property type="entry name" value="AAA"/>
    <property type="match status" value="2"/>
</dbReference>
<dbReference type="Pfam" id="PF12848">
    <property type="entry name" value="ABC_tran_Xtn"/>
    <property type="match status" value="1"/>
</dbReference>
<organism evidence="7 8">
    <name type="scientific">[Bacillus] enclensis</name>
    <dbReference type="NCBI Taxonomy" id="1402860"/>
    <lineage>
        <taxon>Bacteria</taxon>
        <taxon>Bacillati</taxon>
        <taxon>Bacillota</taxon>
        <taxon>Bacilli</taxon>
        <taxon>Bacillales</taxon>
        <taxon>Bacillaceae</taxon>
        <taxon>Rossellomorea</taxon>
    </lineage>
</organism>
<dbReference type="PROSITE" id="PS00211">
    <property type="entry name" value="ABC_TRANSPORTER_1"/>
    <property type="match status" value="2"/>
</dbReference>
<dbReference type="OrthoDB" id="9760950at2"/>
<evidence type="ECO:0000256" key="3">
    <source>
        <dbReference type="ARBA" id="ARBA00022840"/>
    </source>
</evidence>
<evidence type="ECO:0000256" key="4">
    <source>
        <dbReference type="SAM" id="Coils"/>
    </source>
</evidence>
<name>A0A0V8HMS9_9BACI</name>
<protein>
    <submittedName>
        <fullName evidence="7">ATP-binding cassette, subfamily F, uup</fullName>
    </submittedName>
</protein>
<feature type="region of interest" description="Disordered" evidence="5">
    <location>
        <begin position="538"/>
        <end position="559"/>
    </location>
</feature>
<evidence type="ECO:0000256" key="5">
    <source>
        <dbReference type="SAM" id="MobiDB-lite"/>
    </source>
</evidence>